<dbReference type="Proteomes" id="UP001194468">
    <property type="component" value="Unassembled WGS sequence"/>
</dbReference>
<organism evidence="2 3">
    <name type="scientific">Boletus edulis BED1</name>
    <dbReference type="NCBI Taxonomy" id="1328754"/>
    <lineage>
        <taxon>Eukaryota</taxon>
        <taxon>Fungi</taxon>
        <taxon>Dikarya</taxon>
        <taxon>Basidiomycota</taxon>
        <taxon>Agaricomycotina</taxon>
        <taxon>Agaricomycetes</taxon>
        <taxon>Agaricomycetidae</taxon>
        <taxon>Boletales</taxon>
        <taxon>Boletineae</taxon>
        <taxon>Boletaceae</taxon>
        <taxon>Boletoideae</taxon>
        <taxon>Boletus</taxon>
    </lineage>
</organism>
<reference evidence="2" key="2">
    <citation type="journal article" date="2020" name="Nat. Commun.">
        <title>Large-scale genome sequencing of mycorrhizal fungi provides insights into the early evolution of symbiotic traits.</title>
        <authorList>
            <person name="Miyauchi S."/>
            <person name="Kiss E."/>
            <person name="Kuo A."/>
            <person name="Drula E."/>
            <person name="Kohler A."/>
            <person name="Sanchez-Garcia M."/>
            <person name="Morin E."/>
            <person name="Andreopoulos B."/>
            <person name="Barry K.W."/>
            <person name="Bonito G."/>
            <person name="Buee M."/>
            <person name="Carver A."/>
            <person name="Chen C."/>
            <person name="Cichocki N."/>
            <person name="Clum A."/>
            <person name="Culley D."/>
            <person name="Crous P.W."/>
            <person name="Fauchery L."/>
            <person name="Girlanda M."/>
            <person name="Hayes R.D."/>
            <person name="Keri Z."/>
            <person name="LaButti K."/>
            <person name="Lipzen A."/>
            <person name="Lombard V."/>
            <person name="Magnuson J."/>
            <person name="Maillard F."/>
            <person name="Murat C."/>
            <person name="Nolan M."/>
            <person name="Ohm R.A."/>
            <person name="Pangilinan J."/>
            <person name="Pereira M.F."/>
            <person name="Perotto S."/>
            <person name="Peter M."/>
            <person name="Pfister S."/>
            <person name="Riley R."/>
            <person name="Sitrit Y."/>
            <person name="Stielow J.B."/>
            <person name="Szollosi G."/>
            <person name="Zifcakova L."/>
            <person name="Stursova M."/>
            <person name="Spatafora J.W."/>
            <person name="Tedersoo L."/>
            <person name="Vaario L.M."/>
            <person name="Yamada A."/>
            <person name="Yan M."/>
            <person name="Wang P."/>
            <person name="Xu J."/>
            <person name="Bruns T."/>
            <person name="Baldrian P."/>
            <person name="Vilgalys R."/>
            <person name="Dunand C."/>
            <person name="Henrissat B."/>
            <person name="Grigoriev I.V."/>
            <person name="Hibbett D."/>
            <person name="Nagy L.G."/>
            <person name="Martin F.M."/>
        </authorList>
    </citation>
    <scope>NUCLEOTIDE SEQUENCE</scope>
    <source>
        <strain evidence="2">BED1</strain>
    </source>
</reference>
<dbReference type="EMBL" id="WHUW01000023">
    <property type="protein sequence ID" value="KAF8435987.1"/>
    <property type="molecule type" value="Genomic_DNA"/>
</dbReference>
<sequence length="190" mass="20840">MRLWREIKHATEEKDAALYEMRALTLPTYAGRSGKPLRQGMQVGCGMGCSSSENEITYKSVAQKPDSLRLICDGIGRAVPGPECRQVTTEIVSMNVWVPGVLQGNPLCPPVDPTGFPTRSESEWSLLRKCNERRSTRRRAPTRGRTPRGLATRDGHQLGKTRDDVGAINMGGASTWTCPRGGGRFAGVKR</sequence>
<dbReference type="AlphaFoldDB" id="A0AAD4BNY6"/>
<reference evidence="2" key="1">
    <citation type="submission" date="2019-10" db="EMBL/GenBank/DDBJ databases">
        <authorList>
            <consortium name="DOE Joint Genome Institute"/>
            <person name="Kuo A."/>
            <person name="Miyauchi S."/>
            <person name="Kiss E."/>
            <person name="Drula E."/>
            <person name="Kohler A."/>
            <person name="Sanchez-Garcia M."/>
            <person name="Andreopoulos B."/>
            <person name="Barry K.W."/>
            <person name="Bonito G."/>
            <person name="Buee M."/>
            <person name="Carver A."/>
            <person name="Chen C."/>
            <person name="Cichocki N."/>
            <person name="Clum A."/>
            <person name="Culley D."/>
            <person name="Crous P.W."/>
            <person name="Fauchery L."/>
            <person name="Girlanda M."/>
            <person name="Hayes R."/>
            <person name="Keri Z."/>
            <person name="LaButti K."/>
            <person name="Lipzen A."/>
            <person name="Lombard V."/>
            <person name="Magnuson J."/>
            <person name="Maillard F."/>
            <person name="Morin E."/>
            <person name="Murat C."/>
            <person name="Nolan M."/>
            <person name="Ohm R."/>
            <person name="Pangilinan J."/>
            <person name="Pereira M."/>
            <person name="Perotto S."/>
            <person name="Peter M."/>
            <person name="Riley R."/>
            <person name="Sitrit Y."/>
            <person name="Stielow B."/>
            <person name="Szollosi G."/>
            <person name="Zifcakova L."/>
            <person name="Stursova M."/>
            <person name="Spatafora J.W."/>
            <person name="Tedersoo L."/>
            <person name="Vaario L.-M."/>
            <person name="Yamada A."/>
            <person name="Yan M."/>
            <person name="Wang P."/>
            <person name="Xu J."/>
            <person name="Bruns T."/>
            <person name="Baldrian P."/>
            <person name="Vilgalys R."/>
            <person name="Henrissat B."/>
            <person name="Grigoriev I.V."/>
            <person name="Hibbett D."/>
            <person name="Nagy L.G."/>
            <person name="Martin F.M."/>
        </authorList>
    </citation>
    <scope>NUCLEOTIDE SEQUENCE</scope>
    <source>
        <strain evidence="2">BED1</strain>
    </source>
</reference>
<accession>A0AAD4BNY6</accession>
<feature type="region of interest" description="Disordered" evidence="1">
    <location>
        <begin position="133"/>
        <end position="164"/>
    </location>
</feature>
<keyword evidence="3" id="KW-1185">Reference proteome</keyword>
<feature type="compositionally biased region" description="Basic and acidic residues" evidence="1">
    <location>
        <begin position="151"/>
        <end position="164"/>
    </location>
</feature>
<feature type="compositionally biased region" description="Basic residues" evidence="1">
    <location>
        <begin position="135"/>
        <end position="146"/>
    </location>
</feature>
<evidence type="ECO:0000256" key="1">
    <source>
        <dbReference type="SAM" id="MobiDB-lite"/>
    </source>
</evidence>
<evidence type="ECO:0000313" key="2">
    <source>
        <dbReference type="EMBL" id="KAF8435987.1"/>
    </source>
</evidence>
<protein>
    <submittedName>
        <fullName evidence="2">Uncharacterized protein</fullName>
    </submittedName>
</protein>
<comment type="caution">
    <text evidence="2">The sequence shown here is derived from an EMBL/GenBank/DDBJ whole genome shotgun (WGS) entry which is preliminary data.</text>
</comment>
<name>A0AAD4BNY6_BOLED</name>
<evidence type="ECO:0000313" key="3">
    <source>
        <dbReference type="Proteomes" id="UP001194468"/>
    </source>
</evidence>
<proteinExistence type="predicted"/>
<gene>
    <name evidence="2" type="ORF">L210DRAFT_175063</name>
</gene>